<accession>A0ABT1MG86</accession>
<evidence type="ECO:0000313" key="2">
    <source>
        <dbReference type="Proteomes" id="UP001205603"/>
    </source>
</evidence>
<protein>
    <submittedName>
        <fullName evidence="1">Uncharacterized protein</fullName>
    </submittedName>
</protein>
<reference evidence="1 2" key="1">
    <citation type="submission" date="2022-07" db="EMBL/GenBank/DDBJ databases">
        <title>Fecal culturing of patients with breast cancer.</title>
        <authorList>
            <person name="Teng N.M.Y."/>
            <person name="Kiu R."/>
            <person name="Evans R."/>
            <person name="Baker D.J."/>
            <person name="Zenner C."/>
            <person name="Robinson S.D."/>
            <person name="Hall L.J."/>
        </authorList>
    </citation>
    <scope>NUCLEOTIDE SEQUENCE [LARGE SCALE GENOMIC DNA]</scope>
    <source>
        <strain evidence="1 2">LH1063</strain>
    </source>
</reference>
<dbReference type="Proteomes" id="UP001205603">
    <property type="component" value="Unassembled WGS sequence"/>
</dbReference>
<dbReference type="EMBL" id="JANDHW010000003">
    <property type="protein sequence ID" value="MCP9611371.1"/>
    <property type="molecule type" value="Genomic_DNA"/>
</dbReference>
<proteinExistence type="predicted"/>
<organism evidence="1 2">
    <name type="scientific">Coprobacter tertius</name>
    <dbReference type="NCBI Taxonomy" id="2944915"/>
    <lineage>
        <taxon>Bacteria</taxon>
        <taxon>Pseudomonadati</taxon>
        <taxon>Bacteroidota</taxon>
        <taxon>Bacteroidia</taxon>
        <taxon>Bacteroidales</taxon>
        <taxon>Barnesiellaceae</taxon>
        <taxon>Coprobacter</taxon>
    </lineage>
</organism>
<dbReference type="RefSeq" id="WP_255026106.1">
    <property type="nucleotide sequence ID" value="NZ_JANDHW010000003.1"/>
</dbReference>
<keyword evidence="2" id="KW-1185">Reference proteome</keyword>
<comment type="caution">
    <text evidence="1">The sequence shown here is derived from an EMBL/GenBank/DDBJ whole genome shotgun (WGS) entry which is preliminary data.</text>
</comment>
<sequence length="131" mass="15325">MIPDYGEKVYTILSDLTGLKFKAQLKGSGIEFKSIYKMQNLVGGSESYLLFLDDTSIWFRDRDGFINEFITFLAKSLEDLNARFEEINYRLARKPFADEYAIYEENEYIGVCGAKRQTLLQKMREFKATRQ</sequence>
<gene>
    <name evidence="1" type="ORF">NMU02_04620</name>
</gene>
<evidence type="ECO:0000313" key="1">
    <source>
        <dbReference type="EMBL" id="MCP9611371.1"/>
    </source>
</evidence>
<name>A0ABT1MG86_9BACT</name>